<evidence type="ECO:0000313" key="3">
    <source>
        <dbReference type="EMBL" id="SHF12835.1"/>
    </source>
</evidence>
<dbReference type="SUPFAM" id="SSF63825">
    <property type="entry name" value="YWTD domain"/>
    <property type="match status" value="1"/>
</dbReference>
<organism evidence="3 4">
    <name type="scientific">Bacteroides luti</name>
    <dbReference type="NCBI Taxonomy" id="1297750"/>
    <lineage>
        <taxon>Bacteria</taxon>
        <taxon>Pseudomonadati</taxon>
        <taxon>Bacteroidota</taxon>
        <taxon>Bacteroidia</taxon>
        <taxon>Bacteroidales</taxon>
        <taxon>Bacteroidaceae</taxon>
        <taxon>Bacteroides</taxon>
    </lineage>
</organism>
<dbReference type="STRING" id="1297750.SAMN05444405_105165"/>
<name>A0A1M4Z4D6_9BACE</name>
<keyword evidence="4" id="KW-1185">Reference proteome</keyword>
<dbReference type="InterPro" id="IPR048954">
    <property type="entry name" value="PorZ_N"/>
</dbReference>
<evidence type="ECO:0000256" key="1">
    <source>
        <dbReference type="SAM" id="SignalP"/>
    </source>
</evidence>
<dbReference type="AlphaFoldDB" id="A0A1M4Z4D6"/>
<feature type="domain" description="PorZ N-terminal beta-propeller" evidence="2">
    <location>
        <begin position="45"/>
        <end position="194"/>
    </location>
</feature>
<feature type="signal peptide" evidence="1">
    <location>
        <begin position="1"/>
        <end position="21"/>
    </location>
</feature>
<dbReference type="Pfam" id="PF21544">
    <property type="entry name" value="PorZ_N_b_propeller"/>
    <property type="match status" value="1"/>
</dbReference>
<dbReference type="SUPFAM" id="SSF101898">
    <property type="entry name" value="NHL repeat"/>
    <property type="match status" value="1"/>
</dbReference>
<dbReference type="Gene3D" id="2.60.40.4070">
    <property type="match status" value="1"/>
</dbReference>
<dbReference type="Gene3D" id="2.130.10.10">
    <property type="entry name" value="YVTN repeat-like/Quinoprotein amine dehydrogenase"/>
    <property type="match status" value="1"/>
</dbReference>
<sequence length="764" mass="85757">MKKIIFSLLYFLITSVTSAQMAIGEWQAHLAYNNVTQTAPAGNLIYAVSDGALFSYNTEDQSISLFNKVNLLSDTGISYIKYSSIHNTLIIVYKNSNIDLLINESIYNIPDFMNKTMSQDKTLNSINIVGDYAYFSTNFGILILNLKKKEISNTYVLNKKVYSSVVKDNVIYAATADGLYSGKLSDNLLDVNNWVLSNAIAFNQLVIFENKIIGNQPNYGIYSFDSNSLELTNIISGNFSYMEVFDNKLIAGNGNSIAIFDHYNSVKYMELDDNFNHLSYTKSNDLYWGSNGDKGLNGYKLNNNKLEKTVSSIIPESPKRNLPYYMTFTNNRLLICGGGMDYDRLNNPGTIMMMENNKWYNFQEEGIKEVTGLDYKDITSVIQDPNNPEHHFASSGGEGVYEFMNRKFVKLYSINNSSLQTIFPKESYKLNYVRTNGLQYDKNHNLWVLNSYIDSVINVLKDDGKWISFYHPELVGKPTFERIIFDKRGWAWITSMRYEPGVFCFNTNGTLEDTSDDKTKFIGSFINQDGTNLGRLKILSIVEDKDGAIWIGTEKGPIVIYNPTNFFDDDFYCTQIKVPRNDGTNLADFLLSNERINAICIDGGNRKWIGTESNGIFLLSKDGLETIHHFTTENSPLLSNKIQSLALNPKTGELFIGTDQGLISYMSDATEGENTFSETAHAFPNPVKPDYTGLITITGLIRDSNVKITDINGNLIFAGNSVGGQFTWNGRNSKGKKVASGIYLVLAADAEGKEGIATKILIIK</sequence>
<dbReference type="InterPro" id="IPR011110">
    <property type="entry name" value="Reg_prop"/>
</dbReference>
<dbReference type="RefSeq" id="WP_073400531.1">
    <property type="nucleotide sequence ID" value="NZ_FQTV01000005.1"/>
</dbReference>
<evidence type="ECO:0000313" key="4">
    <source>
        <dbReference type="Proteomes" id="UP000184509"/>
    </source>
</evidence>
<accession>A0A1M4Z4D6</accession>
<evidence type="ECO:0000259" key="2">
    <source>
        <dbReference type="Pfam" id="PF21544"/>
    </source>
</evidence>
<proteinExistence type="predicted"/>
<protein>
    <submittedName>
        <fullName evidence="3">Two component regulator propeller</fullName>
    </submittedName>
</protein>
<dbReference type="EMBL" id="FQTV01000005">
    <property type="protein sequence ID" value="SHF12835.1"/>
    <property type="molecule type" value="Genomic_DNA"/>
</dbReference>
<feature type="chain" id="PRO_5009908538" evidence="1">
    <location>
        <begin position="22"/>
        <end position="764"/>
    </location>
</feature>
<dbReference type="Proteomes" id="UP000184509">
    <property type="component" value="Unassembled WGS sequence"/>
</dbReference>
<dbReference type="InterPro" id="IPR015943">
    <property type="entry name" value="WD40/YVTN_repeat-like_dom_sf"/>
</dbReference>
<keyword evidence="1" id="KW-0732">Signal</keyword>
<dbReference type="Pfam" id="PF07494">
    <property type="entry name" value="Reg_prop"/>
    <property type="match status" value="1"/>
</dbReference>
<gene>
    <name evidence="3" type="ORF">SAMN05444405_105165</name>
</gene>
<reference evidence="3 4" key="1">
    <citation type="submission" date="2016-11" db="EMBL/GenBank/DDBJ databases">
        <authorList>
            <person name="Jaros S."/>
            <person name="Januszkiewicz K."/>
            <person name="Wedrychowicz H."/>
        </authorList>
    </citation>
    <scope>NUCLEOTIDE SEQUENCE [LARGE SCALE GENOMIC DNA]</scope>
    <source>
        <strain evidence="3 4">DSM 26991</strain>
    </source>
</reference>